<sequence>AVVRMQCWAMEATEADGRWAERYQRAYSPRNREEETAKRHESPSMSPATPEPYTGCRHCTSDAVVAVDPDGIIDWNYRYWGYRSKRRTIVRPLPRSITDRIPLELFEHILDFLPWHKEDLYNCALLGPSLDSLKYERLWTYDWNPSAIASCTRLSTLELQVTANPIDSWQGLVTGFHEMLSHCSSPVMRTLKIDIYMNEDLKRGPPAPVHPDREFWTLNLGSIHDLMKQPLFNSLQDVRIRHWQDHVWYARLTCDAVLTAEEKERRLRLILEPWDKRGILTVKGYNELTDEELRRRRPGRHASNLNAKVGDPSAGAGGEEAQSPNDEIVLASGQEDKHGREGAV</sequence>
<protein>
    <submittedName>
        <fullName evidence="2">Uncharacterized protein</fullName>
    </submittedName>
</protein>
<dbReference type="HOGENOM" id="CLU_976708_0_0_1"/>
<dbReference type="STRING" id="743788.S8DRA8"/>
<feature type="compositionally biased region" description="Basic and acidic residues" evidence="1">
    <location>
        <begin position="334"/>
        <end position="344"/>
    </location>
</feature>
<feature type="region of interest" description="Disordered" evidence="1">
    <location>
        <begin position="30"/>
        <end position="52"/>
    </location>
</feature>
<evidence type="ECO:0000313" key="3">
    <source>
        <dbReference type="Proteomes" id="UP000015241"/>
    </source>
</evidence>
<dbReference type="InParanoid" id="S8DRA8"/>
<gene>
    <name evidence="2" type="ORF">FOMPIDRAFT_90008</name>
</gene>
<feature type="region of interest" description="Disordered" evidence="1">
    <location>
        <begin position="293"/>
        <end position="344"/>
    </location>
</feature>
<proteinExistence type="predicted"/>
<feature type="compositionally biased region" description="Basic and acidic residues" evidence="1">
    <location>
        <begin position="30"/>
        <end position="42"/>
    </location>
</feature>
<dbReference type="AlphaFoldDB" id="S8DRA8"/>
<dbReference type="Proteomes" id="UP000015241">
    <property type="component" value="Unassembled WGS sequence"/>
</dbReference>
<name>S8DRA8_FOMSC</name>
<reference evidence="2 3" key="1">
    <citation type="journal article" date="2012" name="Science">
        <title>The Paleozoic origin of enzymatic lignin decomposition reconstructed from 31 fungal genomes.</title>
        <authorList>
            <person name="Floudas D."/>
            <person name="Binder M."/>
            <person name="Riley R."/>
            <person name="Barry K."/>
            <person name="Blanchette R.A."/>
            <person name="Henrissat B."/>
            <person name="Martinez A.T."/>
            <person name="Otillar R."/>
            <person name="Spatafora J.W."/>
            <person name="Yadav J.S."/>
            <person name="Aerts A."/>
            <person name="Benoit I."/>
            <person name="Boyd A."/>
            <person name="Carlson A."/>
            <person name="Copeland A."/>
            <person name="Coutinho P.M."/>
            <person name="de Vries R.P."/>
            <person name="Ferreira P."/>
            <person name="Findley K."/>
            <person name="Foster B."/>
            <person name="Gaskell J."/>
            <person name="Glotzer D."/>
            <person name="Gorecki P."/>
            <person name="Heitman J."/>
            <person name="Hesse C."/>
            <person name="Hori C."/>
            <person name="Igarashi K."/>
            <person name="Jurgens J.A."/>
            <person name="Kallen N."/>
            <person name="Kersten P."/>
            <person name="Kohler A."/>
            <person name="Kuees U."/>
            <person name="Kumar T.K.A."/>
            <person name="Kuo A."/>
            <person name="LaButti K."/>
            <person name="Larrondo L.F."/>
            <person name="Lindquist E."/>
            <person name="Ling A."/>
            <person name="Lombard V."/>
            <person name="Lucas S."/>
            <person name="Lundell T."/>
            <person name="Martin R."/>
            <person name="McLaughlin D.J."/>
            <person name="Morgenstern I."/>
            <person name="Morin E."/>
            <person name="Murat C."/>
            <person name="Nagy L.G."/>
            <person name="Nolan M."/>
            <person name="Ohm R.A."/>
            <person name="Patyshakuliyeva A."/>
            <person name="Rokas A."/>
            <person name="Ruiz-Duenas F.J."/>
            <person name="Sabat G."/>
            <person name="Salamov A."/>
            <person name="Samejima M."/>
            <person name="Schmutz J."/>
            <person name="Slot J.C."/>
            <person name="St John F."/>
            <person name="Stenlid J."/>
            <person name="Sun H."/>
            <person name="Sun S."/>
            <person name="Syed K."/>
            <person name="Tsang A."/>
            <person name="Wiebenga A."/>
            <person name="Young D."/>
            <person name="Pisabarro A."/>
            <person name="Eastwood D.C."/>
            <person name="Martin F."/>
            <person name="Cullen D."/>
            <person name="Grigoriev I.V."/>
            <person name="Hibbett D.S."/>
        </authorList>
    </citation>
    <scope>NUCLEOTIDE SEQUENCE</scope>
    <source>
        <strain evidence="3">FP-58527</strain>
    </source>
</reference>
<evidence type="ECO:0000313" key="2">
    <source>
        <dbReference type="EMBL" id="EPS93708.1"/>
    </source>
</evidence>
<accession>S8DRA8</accession>
<feature type="non-terminal residue" evidence="2">
    <location>
        <position position="1"/>
    </location>
</feature>
<dbReference type="EMBL" id="KE504260">
    <property type="protein sequence ID" value="EPS93708.1"/>
    <property type="molecule type" value="Genomic_DNA"/>
</dbReference>
<evidence type="ECO:0000256" key="1">
    <source>
        <dbReference type="SAM" id="MobiDB-lite"/>
    </source>
</evidence>
<organism evidence="2 3">
    <name type="scientific">Fomitopsis schrenkii</name>
    <name type="common">Brown rot fungus</name>
    <dbReference type="NCBI Taxonomy" id="2126942"/>
    <lineage>
        <taxon>Eukaryota</taxon>
        <taxon>Fungi</taxon>
        <taxon>Dikarya</taxon>
        <taxon>Basidiomycota</taxon>
        <taxon>Agaricomycotina</taxon>
        <taxon>Agaricomycetes</taxon>
        <taxon>Polyporales</taxon>
        <taxon>Fomitopsis</taxon>
    </lineage>
</organism>
<keyword evidence="3" id="KW-1185">Reference proteome</keyword>